<sequence length="123" mass="13319">MSLRDKYAAAIHVAKSVGMQGAAEEANGRLQFKGTVTSEDDKNKIWDALKSVPTWKDELNAQIDVVKPTAITYTVQSGDTLSKIAKAHLGDANAYMKIFDANKDQLSDPDKIKVGQVLTIPSA</sequence>
<dbReference type="CDD" id="cd00118">
    <property type="entry name" value="LysM"/>
    <property type="match status" value="1"/>
</dbReference>
<reference evidence="5 6" key="1">
    <citation type="journal article" date="2016" name="Genome Announc.">
        <title>First Complete Genome Sequence of a Subdivision 6 Acidobacterium Strain.</title>
        <authorList>
            <person name="Huang S."/>
            <person name="Vieira S."/>
            <person name="Bunk B."/>
            <person name="Riedel T."/>
            <person name="Sproer C."/>
            <person name="Overmann J."/>
        </authorList>
    </citation>
    <scope>NUCLEOTIDE SEQUENCE [LARGE SCALE GENOMIC DNA]</scope>
    <source>
        <strain evidence="6">DSM 100886 HEG_-6_39</strain>
    </source>
</reference>
<keyword evidence="2" id="KW-0963">Cytoplasm</keyword>
<gene>
    <name evidence="5" type="ORF">LuPra_01082</name>
</gene>
<evidence type="ECO:0000313" key="6">
    <source>
        <dbReference type="Proteomes" id="UP000076079"/>
    </source>
</evidence>
<keyword evidence="6" id="KW-1185">Reference proteome</keyword>
<dbReference type="PANTHER" id="PTHR34700:SF8">
    <property type="entry name" value="POTASSIUM BINDING PROTEIN KBP"/>
    <property type="match status" value="1"/>
</dbReference>
<dbReference type="EMBL" id="CP015136">
    <property type="protein sequence ID" value="AMY07899.1"/>
    <property type="molecule type" value="Genomic_DNA"/>
</dbReference>
<dbReference type="Pfam" id="PF01476">
    <property type="entry name" value="LysM"/>
    <property type="match status" value="1"/>
</dbReference>
<reference evidence="6" key="2">
    <citation type="submission" date="2016-04" db="EMBL/GenBank/DDBJ databases">
        <title>First Complete Genome Sequence of a Subdivision 6 Acidobacterium.</title>
        <authorList>
            <person name="Huang S."/>
            <person name="Vieira S."/>
            <person name="Bunk B."/>
            <person name="Riedel T."/>
            <person name="Sproeer C."/>
            <person name="Overmann J."/>
        </authorList>
    </citation>
    <scope>NUCLEOTIDE SEQUENCE [LARGE SCALE GENOMIC DNA]</scope>
    <source>
        <strain evidence="6">DSM 100886 HEG_-6_39</strain>
    </source>
</reference>
<proteinExistence type="predicted"/>
<dbReference type="SMART" id="SM00257">
    <property type="entry name" value="LysM"/>
    <property type="match status" value="1"/>
</dbReference>
<dbReference type="RefSeq" id="WP_110169791.1">
    <property type="nucleotide sequence ID" value="NZ_CP015136.1"/>
</dbReference>
<dbReference type="PROSITE" id="PS51782">
    <property type="entry name" value="LYSM"/>
    <property type="match status" value="1"/>
</dbReference>
<evidence type="ECO:0000256" key="2">
    <source>
        <dbReference type="ARBA" id="ARBA00022490"/>
    </source>
</evidence>
<evidence type="ECO:0000259" key="4">
    <source>
        <dbReference type="PROSITE" id="PS51782"/>
    </source>
</evidence>
<dbReference type="KEGG" id="abac:LuPra_01082"/>
<dbReference type="InterPro" id="IPR018392">
    <property type="entry name" value="LysM"/>
</dbReference>
<dbReference type="InterPro" id="IPR036779">
    <property type="entry name" value="LysM_dom_sf"/>
</dbReference>
<dbReference type="GO" id="GO:0005737">
    <property type="term" value="C:cytoplasm"/>
    <property type="evidence" value="ECO:0007669"/>
    <property type="project" value="UniProtKB-SubCell"/>
</dbReference>
<accession>A0A143PJF1</accession>
<evidence type="ECO:0000256" key="1">
    <source>
        <dbReference type="ARBA" id="ARBA00004496"/>
    </source>
</evidence>
<feature type="domain" description="LysM" evidence="4">
    <location>
        <begin position="71"/>
        <end position="120"/>
    </location>
</feature>
<protein>
    <recommendedName>
        <fullName evidence="3">Potassium binding protein Kbp</fullName>
    </recommendedName>
</protein>
<dbReference type="STRING" id="1855912.LuPra_01082"/>
<dbReference type="InterPro" id="IPR052196">
    <property type="entry name" value="Bact_Kbp"/>
</dbReference>
<dbReference type="AlphaFoldDB" id="A0A143PJF1"/>
<comment type="subcellular location">
    <subcellularLocation>
        <location evidence="1">Cytoplasm</location>
    </subcellularLocation>
</comment>
<organism evidence="5 6">
    <name type="scientific">Luteitalea pratensis</name>
    <dbReference type="NCBI Taxonomy" id="1855912"/>
    <lineage>
        <taxon>Bacteria</taxon>
        <taxon>Pseudomonadati</taxon>
        <taxon>Acidobacteriota</taxon>
        <taxon>Vicinamibacteria</taxon>
        <taxon>Vicinamibacterales</taxon>
        <taxon>Vicinamibacteraceae</taxon>
        <taxon>Luteitalea</taxon>
    </lineage>
</organism>
<dbReference type="FunFam" id="3.10.350.10:FF:000001">
    <property type="entry name" value="Peptidoglycan-binding protein LysM"/>
    <property type="match status" value="1"/>
</dbReference>
<dbReference type="Proteomes" id="UP000076079">
    <property type="component" value="Chromosome"/>
</dbReference>
<dbReference type="PANTHER" id="PTHR34700">
    <property type="entry name" value="POTASSIUM BINDING PROTEIN KBP"/>
    <property type="match status" value="1"/>
</dbReference>
<name>A0A143PJF1_LUTPR</name>
<dbReference type="SUPFAM" id="SSF54106">
    <property type="entry name" value="LysM domain"/>
    <property type="match status" value="1"/>
</dbReference>
<dbReference type="Gene3D" id="3.10.350.10">
    <property type="entry name" value="LysM domain"/>
    <property type="match status" value="1"/>
</dbReference>
<evidence type="ECO:0000313" key="5">
    <source>
        <dbReference type="EMBL" id="AMY07899.1"/>
    </source>
</evidence>
<evidence type="ECO:0000256" key="3">
    <source>
        <dbReference type="ARBA" id="ARBA00072219"/>
    </source>
</evidence>
<dbReference type="OrthoDB" id="117366at2"/>